<dbReference type="AlphaFoldDB" id="A0A0P1BLM7"/>
<keyword evidence="2" id="KW-0732">Signal</keyword>
<feature type="compositionally biased region" description="Polar residues" evidence="1">
    <location>
        <begin position="207"/>
        <end position="216"/>
    </location>
</feature>
<feature type="compositionally biased region" description="Basic residues" evidence="1">
    <location>
        <begin position="417"/>
        <end position="426"/>
    </location>
</feature>
<feature type="compositionally biased region" description="Basic and acidic residues" evidence="1">
    <location>
        <begin position="97"/>
        <end position="110"/>
    </location>
</feature>
<dbReference type="EMBL" id="CCYA01000254">
    <property type="protein sequence ID" value="CEH17193.1"/>
    <property type="molecule type" value="Genomic_DNA"/>
</dbReference>
<feature type="compositionally biased region" description="Basic and acidic residues" evidence="1">
    <location>
        <begin position="265"/>
        <end position="277"/>
    </location>
</feature>
<evidence type="ECO:0000256" key="1">
    <source>
        <dbReference type="SAM" id="MobiDB-lite"/>
    </source>
</evidence>
<dbReference type="OrthoDB" id="10303919at2759"/>
<protein>
    <submittedName>
        <fullName evidence="3">Uncharacterized protein</fullName>
    </submittedName>
</protein>
<feature type="chain" id="PRO_5006059654" evidence="2">
    <location>
        <begin position="19"/>
        <end position="439"/>
    </location>
</feature>
<feature type="region of interest" description="Disordered" evidence="1">
    <location>
        <begin position="77"/>
        <end position="121"/>
    </location>
</feature>
<feature type="region of interest" description="Disordered" evidence="1">
    <location>
        <begin position="173"/>
        <end position="224"/>
    </location>
</feature>
<feature type="region of interest" description="Disordered" evidence="1">
    <location>
        <begin position="241"/>
        <end position="287"/>
    </location>
</feature>
<feature type="signal peptide" evidence="2">
    <location>
        <begin position="1"/>
        <end position="18"/>
    </location>
</feature>
<reference evidence="3 4" key="1">
    <citation type="submission" date="2014-09" db="EMBL/GenBank/DDBJ databases">
        <authorList>
            <person name="Magalhaes I.L.F."/>
            <person name="Oliveira U."/>
            <person name="Santos F.R."/>
            <person name="Vidigal T.H.D.A."/>
            <person name="Brescovit A.D."/>
            <person name="Santos A.J."/>
        </authorList>
    </citation>
    <scope>NUCLEOTIDE SEQUENCE [LARGE SCALE GENOMIC DNA]</scope>
</reference>
<organism evidence="3 4">
    <name type="scientific">Ceraceosorus bombacis</name>
    <dbReference type="NCBI Taxonomy" id="401625"/>
    <lineage>
        <taxon>Eukaryota</taxon>
        <taxon>Fungi</taxon>
        <taxon>Dikarya</taxon>
        <taxon>Basidiomycota</taxon>
        <taxon>Ustilaginomycotina</taxon>
        <taxon>Exobasidiomycetes</taxon>
        <taxon>Ceraceosorales</taxon>
        <taxon>Ceraceosoraceae</taxon>
        <taxon>Ceraceosorus</taxon>
    </lineage>
</organism>
<keyword evidence="4" id="KW-1185">Reference proteome</keyword>
<evidence type="ECO:0000313" key="3">
    <source>
        <dbReference type="EMBL" id="CEH17193.1"/>
    </source>
</evidence>
<proteinExistence type="predicted"/>
<feature type="compositionally biased region" description="Polar residues" evidence="1">
    <location>
        <begin position="180"/>
        <end position="201"/>
    </location>
</feature>
<dbReference type="Proteomes" id="UP000054845">
    <property type="component" value="Unassembled WGS sequence"/>
</dbReference>
<name>A0A0P1BLM7_9BASI</name>
<sequence>MRQGSVALVVLAFSLVWAAQPRHRQGEFPPLTKRRGPATAPMSGLDAALVRRQPLGDELERVLGAARQVTAHLPQYRAEASHSPRPEQQGAPQINTHRGDTFHSFDDDLRVPSPSQYHGSSVEHHSFTDLLQSPLGGYHWHAHDLALGAMEHAEHNDYHQIFDHDAITHAIHSPGRISHSPVSSPGTASARQTSTPPSSGTPDAASQGASKTQSAARSKGKIPAGQRAYRYADLWKEADGASSNDSAYARKPPSERTARRHRAMERKTGVAWEDRPRYQRSRPAPSPARMRFNELIEQARGDGSLPFGDAVRKHLFKEYGKAALSLRPEYWAKSLPSHRSAEEFLRMVEGRPTQPRATYERQEEMAKKLEQEHGPAIRLMDPTLWKPGGPTSSAISRAKKRYMERQEAGETDPGQLRPKRISRMRHTTQAWVDEGQPTP</sequence>
<accession>A0A0P1BLM7</accession>
<evidence type="ECO:0000313" key="4">
    <source>
        <dbReference type="Proteomes" id="UP000054845"/>
    </source>
</evidence>
<feature type="region of interest" description="Disordered" evidence="1">
    <location>
        <begin position="380"/>
        <end position="439"/>
    </location>
</feature>
<evidence type="ECO:0000256" key="2">
    <source>
        <dbReference type="SAM" id="SignalP"/>
    </source>
</evidence>